<dbReference type="PANTHER" id="PTHR32432">
    <property type="entry name" value="CELL DIVISION PROTEIN FTSA-RELATED"/>
    <property type="match status" value="1"/>
</dbReference>
<protein>
    <recommendedName>
        <fullName evidence="1">SHS2 domain-containing protein</fullName>
    </recommendedName>
</protein>
<name>A0A1F4YG06_9BACT</name>
<dbReference type="PIRSF" id="PIRSF019169">
    <property type="entry name" value="PilM"/>
    <property type="match status" value="1"/>
</dbReference>
<dbReference type="Gene3D" id="3.30.1490.300">
    <property type="match status" value="1"/>
</dbReference>
<feature type="domain" description="SHS2" evidence="1">
    <location>
        <begin position="6"/>
        <end position="172"/>
    </location>
</feature>
<dbReference type="InterPro" id="IPR003494">
    <property type="entry name" value="SHS2_FtsA"/>
</dbReference>
<dbReference type="PANTHER" id="PTHR32432:SF3">
    <property type="entry name" value="ETHANOLAMINE UTILIZATION PROTEIN EUTJ"/>
    <property type="match status" value="1"/>
</dbReference>
<organism evidence="2 3">
    <name type="scientific">Candidatus Amesbacteria bacterium RIFCSPHIGHO2_01_FULL_48_32b</name>
    <dbReference type="NCBI Taxonomy" id="1797253"/>
    <lineage>
        <taxon>Bacteria</taxon>
        <taxon>Candidatus Amesiibacteriota</taxon>
    </lineage>
</organism>
<dbReference type="AlphaFoldDB" id="A0A1F4YG06"/>
<dbReference type="CDD" id="cd24049">
    <property type="entry name" value="ASKHA_NBD_PilM"/>
    <property type="match status" value="1"/>
</dbReference>
<dbReference type="InterPro" id="IPR043129">
    <property type="entry name" value="ATPase_NBD"/>
</dbReference>
<dbReference type="InterPro" id="IPR050696">
    <property type="entry name" value="FtsA/MreB"/>
</dbReference>
<dbReference type="NCBIfam" id="TIGR01175">
    <property type="entry name" value="pilM"/>
    <property type="match status" value="1"/>
</dbReference>
<comment type="caution">
    <text evidence="2">The sequence shown here is derived from an EMBL/GenBank/DDBJ whole genome shotgun (WGS) entry which is preliminary data.</text>
</comment>
<dbReference type="SMART" id="SM00842">
    <property type="entry name" value="FtsA"/>
    <property type="match status" value="1"/>
</dbReference>
<dbReference type="GO" id="GO:0051301">
    <property type="term" value="P:cell division"/>
    <property type="evidence" value="ECO:0007669"/>
    <property type="project" value="InterPro"/>
</dbReference>
<gene>
    <name evidence="2" type="ORF">A2876_01605</name>
</gene>
<evidence type="ECO:0000313" key="2">
    <source>
        <dbReference type="EMBL" id="OGC92852.1"/>
    </source>
</evidence>
<dbReference type="InterPro" id="IPR005883">
    <property type="entry name" value="PilM"/>
</dbReference>
<dbReference type="EMBL" id="MEXH01000005">
    <property type="protein sequence ID" value="OGC92852.1"/>
    <property type="molecule type" value="Genomic_DNA"/>
</dbReference>
<dbReference type="SUPFAM" id="SSF53067">
    <property type="entry name" value="Actin-like ATPase domain"/>
    <property type="match status" value="2"/>
</dbReference>
<dbReference type="Gene3D" id="3.30.420.40">
    <property type="match status" value="2"/>
</dbReference>
<dbReference type="Proteomes" id="UP000178176">
    <property type="component" value="Unassembled WGS sequence"/>
</dbReference>
<dbReference type="Pfam" id="PF11104">
    <property type="entry name" value="PilM_2"/>
    <property type="match status" value="1"/>
</dbReference>
<reference evidence="2 3" key="1">
    <citation type="journal article" date="2016" name="Nat. Commun.">
        <title>Thousands of microbial genomes shed light on interconnected biogeochemical processes in an aquifer system.</title>
        <authorList>
            <person name="Anantharaman K."/>
            <person name="Brown C.T."/>
            <person name="Hug L.A."/>
            <person name="Sharon I."/>
            <person name="Castelle C.J."/>
            <person name="Probst A.J."/>
            <person name="Thomas B.C."/>
            <person name="Singh A."/>
            <person name="Wilkins M.J."/>
            <person name="Karaoz U."/>
            <person name="Brodie E.L."/>
            <person name="Williams K.H."/>
            <person name="Hubbard S.S."/>
            <person name="Banfield J.F."/>
        </authorList>
    </citation>
    <scope>NUCLEOTIDE SEQUENCE [LARGE SCALE GENOMIC DNA]</scope>
</reference>
<sequence length="341" mass="36109">MANLPKIGVDIGSASIKLVELVPSGRMGWRLTAAITVPSPVARFVDSPTGQTAMAQSLAKAYKEAGMRAKRVVVALPEEQISTHVVEMPALSEAEVEQALKWQVEQYIPIPAEQAIWSYQVIRKTEGEQGGMEILLAAVAKTTVEGYQKVIEQAGLEVLAMETELMATARAVVPPGAPLALIVDIGAKSTDLGIVDRGMLVFSRTIPTAGEAFTRAIESALGVDSAQAEQFKNSYGFSKQLMEGKLGEIMRPVLSIIASEIRKTGDFYLSKHGGDAVKEVVLAGGVAALPDVVGILSGALGLEVVVGDPFSRVELDKKQRQVLGAGAPLYAVSVGLAMRET</sequence>
<evidence type="ECO:0000313" key="3">
    <source>
        <dbReference type="Proteomes" id="UP000178176"/>
    </source>
</evidence>
<accession>A0A1F4YG06</accession>
<proteinExistence type="predicted"/>
<evidence type="ECO:0000259" key="1">
    <source>
        <dbReference type="SMART" id="SM00842"/>
    </source>
</evidence>